<feature type="compositionally biased region" description="Polar residues" evidence="2">
    <location>
        <begin position="657"/>
        <end position="685"/>
    </location>
</feature>
<dbReference type="PANTHER" id="PTHR23159">
    <property type="entry name" value="CENTROSOMAL PROTEIN 2"/>
    <property type="match status" value="1"/>
</dbReference>
<feature type="coiled-coil region" evidence="1">
    <location>
        <begin position="8"/>
        <end position="127"/>
    </location>
</feature>
<name>A0ABR2KDM8_9EUKA</name>
<feature type="compositionally biased region" description="Low complexity" evidence="2">
    <location>
        <begin position="720"/>
        <end position="745"/>
    </location>
</feature>
<feature type="compositionally biased region" description="Low complexity" evidence="2">
    <location>
        <begin position="686"/>
        <end position="708"/>
    </location>
</feature>
<evidence type="ECO:0000256" key="2">
    <source>
        <dbReference type="SAM" id="MobiDB-lite"/>
    </source>
</evidence>
<gene>
    <name evidence="3" type="ORF">M9Y10_033601</name>
</gene>
<evidence type="ECO:0000313" key="4">
    <source>
        <dbReference type="Proteomes" id="UP001470230"/>
    </source>
</evidence>
<reference evidence="3 4" key="1">
    <citation type="submission" date="2024-04" db="EMBL/GenBank/DDBJ databases">
        <title>Tritrichomonas musculus Genome.</title>
        <authorList>
            <person name="Alves-Ferreira E."/>
            <person name="Grigg M."/>
            <person name="Lorenzi H."/>
            <person name="Galac M."/>
        </authorList>
    </citation>
    <scope>NUCLEOTIDE SEQUENCE [LARGE SCALE GENOMIC DNA]</scope>
    <source>
        <strain evidence="3 4">EAF2021</strain>
    </source>
</reference>
<feature type="compositionally biased region" description="Polar residues" evidence="2">
    <location>
        <begin position="504"/>
        <end position="559"/>
    </location>
</feature>
<evidence type="ECO:0000256" key="1">
    <source>
        <dbReference type="SAM" id="Coils"/>
    </source>
</evidence>
<accession>A0ABR2KDM8</accession>
<feature type="coiled-coil region" evidence="1">
    <location>
        <begin position="466"/>
        <end position="493"/>
    </location>
</feature>
<feature type="compositionally biased region" description="Polar residues" evidence="2">
    <location>
        <begin position="758"/>
        <end position="779"/>
    </location>
</feature>
<feature type="compositionally biased region" description="Low complexity" evidence="2">
    <location>
        <begin position="560"/>
        <end position="572"/>
    </location>
</feature>
<comment type="caution">
    <text evidence="3">The sequence shown here is derived from an EMBL/GenBank/DDBJ whole genome shotgun (WGS) entry which is preliminary data.</text>
</comment>
<feature type="coiled-coil region" evidence="1">
    <location>
        <begin position="253"/>
        <end position="392"/>
    </location>
</feature>
<keyword evidence="4" id="KW-1185">Reference proteome</keyword>
<dbReference type="EMBL" id="JAPFFF010000005">
    <property type="protein sequence ID" value="KAK8888861.1"/>
    <property type="molecule type" value="Genomic_DNA"/>
</dbReference>
<dbReference type="Proteomes" id="UP001470230">
    <property type="component" value="Unassembled WGS sequence"/>
</dbReference>
<feature type="coiled-coil region" evidence="1">
    <location>
        <begin position="857"/>
        <end position="1090"/>
    </location>
</feature>
<dbReference type="PANTHER" id="PTHR23159:SF31">
    <property type="entry name" value="CENTROSOME-ASSOCIATED PROTEIN CEP250 ISOFORM X1"/>
    <property type="match status" value="1"/>
</dbReference>
<feature type="region of interest" description="Disordered" evidence="2">
    <location>
        <begin position="504"/>
        <end position="798"/>
    </location>
</feature>
<organism evidence="3 4">
    <name type="scientific">Tritrichomonas musculus</name>
    <dbReference type="NCBI Taxonomy" id="1915356"/>
    <lineage>
        <taxon>Eukaryota</taxon>
        <taxon>Metamonada</taxon>
        <taxon>Parabasalia</taxon>
        <taxon>Tritrichomonadida</taxon>
        <taxon>Tritrichomonadidae</taxon>
        <taxon>Tritrichomonas</taxon>
    </lineage>
</organism>
<sequence>MSDPQVIIEELQKKNRELIGKLAILQKQFDDALAVTHSFDGISAKNTELEKEIHNYISKNDDLTRRIQILSQTNAELTKKYDEEKSNWQSHKRCEINDLQNQLQRCQSDHEKEIISLKLKIDQSEKEHSFAVENYQKEIRRIYDAASQFLGTPIRETDTLITLLLSKTNTNQTSNSQQNSLQCPQCIHAKVDVRSKDQSLKVIRSEIKSLKNQTLKLNSITRDQATSIETLANEKAELIEANRYLNCQLDDIQKSCEEQMKELQSRHKKLKSKLASSIQKVEALEKEKAANEEQSKSLKTAISEKETEIQRLTNEVQKLTDQNAISDQTITNLKEKCQELDDSIQKNNQTFEDSQLETKRCQDALQALHKLINDQKDEIHSMESQRSKLISQFKVLNSVLEQYETHTSQNFSNVPGPTSQISLVYSQFPNDLNSLLLQISSNPDNRENARVQNAFSIIYNYYTNIINTLNQSISQYRNDLQMEQLKLNQMTDNFNRRLQNSIDSRNFNEIPNQNNRSHSTNTDINAQNGFSSQFDNGANNNRQYTSNPNNGSHDNNQYSINNPNPILQNGNNRLNLPPTNNMNDFGFIPQNQQQIPSNNPNIPNGNNNPNILNGNNNIPHSPYPNRNNDNQPMFNPNNNNSNYPIDNNQVNLNPNNDKTSSFNTRNSNQSQIPNKNLENPSMVNGNNGFESPYSNNNNNSMAGLNPNGFNYFEQQQFSGLQKGNNNQNLPPNNNNKEFNANQGNQQQFPFNADDSNYRNENSQFNYNPSSTYPGNNASGLANRPDYNNNAPSYNTNNRREFDQQNQSMEIYHKIEKIDRMKQCQEQLHQRITERENELHEIFAILHVNCFLDAKTVLQQIQQDIELLQAKSRDRKNKIKEIVNEYQDYQTEAEERIEKANNTILKAKNKIQESEEDRNKERLQYENKIKELISLNDTIKQQLKSMKNEIEEGRECMKQMEKRHKDDCYRIEQEKEEITQTNKSLRSEICKKECVIQQLRSFTKYFAKKQSQKHTNEQEQMKEQMSELIDKLKLKNVELKKSMNEVKCKMNKTEQENMKSKKQITEYCNKIKELECELETFQKETERSKSIIESKHKAAMIAQETEKQSHIEECKYQVENAKRELMAYVGLQFCSIFNAKEQIDASNFESFIQRLRRKFESLISEENNIRRMLSLNSEDSIESAISVLLSRK</sequence>
<feature type="compositionally biased region" description="Low complexity" evidence="2">
    <location>
        <begin position="588"/>
        <end position="656"/>
    </location>
</feature>
<proteinExistence type="predicted"/>
<evidence type="ECO:0000313" key="3">
    <source>
        <dbReference type="EMBL" id="KAK8888861.1"/>
    </source>
</evidence>
<feature type="compositionally biased region" description="Low complexity" evidence="2">
    <location>
        <begin position="787"/>
        <end position="796"/>
    </location>
</feature>
<protein>
    <submittedName>
        <fullName evidence="3">Uncharacterized protein</fullName>
    </submittedName>
</protein>
<keyword evidence="1" id="KW-0175">Coiled coil</keyword>
<feature type="compositionally biased region" description="Polar residues" evidence="2">
    <location>
        <begin position="573"/>
        <end position="583"/>
    </location>
</feature>